<dbReference type="Gene3D" id="3.40.50.300">
    <property type="entry name" value="P-loop containing nucleotide triphosphate hydrolases"/>
    <property type="match status" value="1"/>
</dbReference>
<keyword evidence="11" id="KW-0238">DNA-binding</keyword>
<dbReference type="SMART" id="SM00382">
    <property type="entry name" value="AAA"/>
    <property type="match status" value="1"/>
</dbReference>
<keyword evidence="12 18" id="KW-0472">Membrane</keyword>
<evidence type="ECO:0000256" key="2">
    <source>
        <dbReference type="ARBA" id="ARBA00006474"/>
    </source>
</evidence>
<keyword evidence="6 18" id="KW-0812">Transmembrane</keyword>
<dbReference type="InterPro" id="IPR050206">
    <property type="entry name" value="FtsK/SpoIIIE/SftA"/>
</dbReference>
<evidence type="ECO:0000256" key="4">
    <source>
        <dbReference type="ARBA" id="ARBA00022475"/>
    </source>
</evidence>
<dbReference type="Pfam" id="PF13491">
    <property type="entry name" value="FtsK_4TM"/>
    <property type="match status" value="1"/>
</dbReference>
<dbReference type="Pfam" id="PF09397">
    <property type="entry name" value="FtsK_gamma"/>
    <property type="match status" value="1"/>
</dbReference>
<evidence type="ECO:0000256" key="13">
    <source>
        <dbReference type="ARBA" id="ARBA00023306"/>
    </source>
</evidence>
<dbReference type="InterPro" id="IPR041027">
    <property type="entry name" value="FtsK_alpha"/>
</dbReference>
<feature type="transmembrane region" description="Helical" evidence="18">
    <location>
        <begin position="83"/>
        <end position="101"/>
    </location>
</feature>
<evidence type="ECO:0000256" key="15">
    <source>
        <dbReference type="ARBA" id="ARBA00025923"/>
    </source>
</evidence>
<dbReference type="Proteomes" id="UP000503336">
    <property type="component" value="Chromosome"/>
</dbReference>
<feature type="transmembrane region" description="Helical" evidence="18">
    <location>
        <begin position="201"/>
        <end position="224"/>
    </location>
</feature>
<gene>
    <name evidence="20" type="ORF">G5B40_12805</name>
</gene>
<evidence type="ECO:0000256" key="7">
    <source>
        <dbReference type="ARBA" id="ARBA00022741"/>
    </source>
</evidence>
<keyword evidence="21" id="KW-1185">Reference proteome</keyword>
<keyword evidence="13" id="KW-0131">Cell cycle</keyword>
<comment type="subcellular location">
    <subcellularLocation>
        <location evidence="1">Cell membrane</location>
        <topology evidence="1">Multi-pass membrane protein</topology>
    </subcellularLocation>
</comment>
<feature type="transmembrane region" description="Helical" evidence="18">
    <location>
        <begin position="28"/>
        <end position="47"/>
    </location>
</feature>
<dbReference type="PANTHER" id="PTHR22683:SF41">
    <property type="entry name" value="DNA TRANSLOCASE FTSK"/>
    <property type="match status" value="1"/>
</dbReference>
<evidence type="ECO:0000313" key="20">
    <source>
        <dbReference type="EMBL" id="QIE56262.1"/>
    </source>
</evidence>
<dbReference type="GO" id="GO:0007059">
    <property type="term" value="P:chromosome segregation"/>
    <property type="evidence" value="ECO:0007669"/>
    <property type="project" value="UniProtKB-KW"/>
</dbReference>
<accession>A0A7L5BWZ6</accession>
<keyword evidence="8" id="KW-0159">Chromosome partition</keyword>
<dbReference type="Pfam" id="PF17854">
    <property type="entry name" value="FtsK_alpha"/>
    <property type="match status" value="1"/>
</dbReference>
<feature type="transmembrane region" description="Helical" evidence="18">
    <location>
        <begin position="168"/>
        <end position="189"/>
    </location>
</feature>
<evidence type="ECO:0000256" key="12">
    <source>
        <dbReference type="ARBA" id="ARBA00023136"/>
    </source>
</evidence>
<feature type="domain" description="FtsK" evidence="19">
    <location>
        <begin position="450"/>
        <end position="669"/>
    </location>
</feature>
<dbReference type="SMART" id="SM00843">
    <property type="entry name" value="Ftsk_gamma"/>
    <property type="match status" value="1"/>
</dbReference>
<dbReference type="PROSITE" id="PS50901">
    <property type="entry name" value="FTSK"/>
    <property type="match status" value="1"/>
</dbReference>
<dbReference type="Gene3D" id="1.10.10.10">
    <property type="entry name" value="Winged helix-like DNA-binding domain superfamily/Winged helix DNA-binding domain"/>
    <property type="match status" value="1"/>
</dbReference>
<comment type="subunit">
    <text evidence="15">Homohexamer. Forms a ring that surrounds DNA.</text>
</comment>
<organism evidence="20 21">
    <name type="scientific">Pikeienuella piscinae</name>
    <dbReference type="NCBI Taxonomy" id="2748098"/>
    <lineage>
        <taxon>Bacteria</taxon>
        <taxon>Pseudomonadati</taxon>
        <taxon>Pseudomonadota</taxon>
        <taxon>Alphaproteobacteria</taxon>
        <taxon>Rhodobacterales</taxon>
        <taxon>Paracoccaceae</taxon>
        <taxon>Pikeienuella</taxon>
    </lineage>
</organism>
<feature type="transmembrane region" description="Helical" evidence="18">
    <location>
        <begin position="113"/>
        <end position="130"/>
    </location>
</feature>
<dbReference type="SUPFAM" id="SSF46785">
    <property type="entry name" value="Winged helix' DNA-binding domain"/>
    <property type="match status" value="1"/>
</dbReference>
<keyword evidence="9 16" id="KW-0067">ATP-binding</keyword>
<reference evidence="20 21" key="1">
    <citation type="submission" date="2020-02" db="EMBL/GenBank/DDBJ databases">
        <title>complete genome sequence of Rhodobacteraceae bacterium.</title>
        <authorList>
            <person name="Park J."/>
            <person name="Kim Y.-S."/>
            <person name="Kim K.-H."/>
        </authorList>
    </citation>
    <scope>NUCLEOTIDE SEQUENCE [LARGE SCALE GENOMIC DNA]</scope>
    <source>
        <strain evidence="20 21">RR4-56</strain>
    </source>
</reference>
<sequence>MSSWTEGERAPLLPPAAQAFLKRRGAELTGFGCLVLGLALVAALVSYQPDDPSWMNATSSAPRNWLGAPGALIADPLLQTLGLAAWGLPVALIVWAFRLMLHRGDERAWSRMILIPAALLVGAVFASSHAPHDGWTLPAGLGGVIGDGALSMLLSAMPISAAEAIKPVSLALAGATVLLSGFSLGVTWPEAVDAFHFLLRSLIAALVTMVTILARAGFAALTLLRDVMAKPRSKKHAPPKPIGRDRREPSIDGEAGEVGDAPPLEGESVLPTILRRATAPVERPTPKPLKKSRTAVAEEQPRLALDETAEGDAFIPPALSLLQNPAKIVRHRESDAALDQNARMLESVLDDYGVRGEIGAIRPGPVVTMYELEPAPGLKASRVIGLSDDIARSMSALAARVSTIPGRNVIGIELPNNNREMVLLREMLSSGIYGDSSYRLALALGKDIGGEPVIANLAKMPHLLVAGTTGSGKSVAINTMILSLLYRLSPKECRLIMIDPKMLELSVYDGIPHLLSPVVTDPKKAVVALKWAVAEMESRYKKMSKMGVRNIDGYNARVRDALAKGEAFSRTVQTGFDEETGQPVMETEEFAPEEMPFIVVIVDEMADLMMVAGKEIEACIQRLAQMARASGIHLIMATQRPSVDVITGTIKANFPTRISFQVTSKIDSRTILGEQGAEQLLGMGDMLYMAGGGRVTRVHGPFVSDEEVEEVVRHLKTQGQPEYVSAVTEGGDDDEESAAIDEILGLGGDGSDDALYDQAVMIVARDRKCSTSYIQRKLAIGYNKAARLVEQMEDEGVVSAANHVGKREVMIEER</sequence>
<evidence type="ECO:0000256" key="18">
    <source>
        <dbReference type="SAM" id="Phobius"/>
    </source>
</evidence>
<keyword evidence="4" id="KW-1003">Cell membrane</keyword>
<dbReference type="Pfam" id="PF01580">
    <property type="entry name" value="FtsK_SpoIIIE"/>
    <property type="match status" value="1"/>
</dbReference>
<dbReference type="RefSeq" id="WP_165099268.1">
    <property type="nucleotide sequence ID" value="NZ_CP049056.1"/>
</dbReference>
<dbReference type="GO" id="GO:0003677">
    <property type="term" value="F:DNA binding"/>
    <property type="evidence" value="ECO:0007669"/>
    <property type="project" value="UniProtKB-KW"/>
</dbReference>
<evidence type="ECO:0000256" key="6">
    <source>
        <dbReference type="ARBA" id="ARBA00022692"/>
    </source>
</evidence>
<dbReference type="InterPro" id="IPR036388">
    <property type="entry name" value="WH-like_DNA-bd_sf"/>
</dbReference>
<evidence type="ECO:0000256" key="16">
    <source>
        <dbReference type="PROSITE-ProRule" id="PRU00289"/>
    </source>
</evidence>
<evidence type="ECO:0000256" key="14">
    <source>
        <dbReference type="ARBA" id="ARBA00024784"/>
    </source>
</evidence>
<dbReference type="InterPro" id="IPR018541">
    <property type="entry name" value="Ftsk_gamma"/>
</dbReference>
<dbReference type="GO" id="GO:0051301">
    <property type="term" value="P:cell division"/>
    <property type="evidence" value="ECO:0007669"/>
    <property type="project" value="UniProtKB-KW"/>
</dbReference>
<feature type="binding site" evidence="16">
    <location>
        <begin position="467"/>
        <end position="474"/>
    </location>
    <ligand>
        <name>ATP</name>
        <dbReference type="ChEBI" id="CHEBI:30616"/>
    </ligand>
</feature>
<evidence type="ECO:0000256" key="11">
    <source>
        <dbReference type="ARBA" id="ARBA00023125"/>
    </source>
</evidence>
<dbReference type="CDD" id="cd01127">
    <property type="entry name" value="TrwB_TraG_TraD_VirD4"/>
    <property type="match status" value="1"/>
</dbReference>
<dbReference type="SUPFAM" id="SSF52540">
    <property type="entry name" value="P-loop containing nucleoside triphosphate hydrolases"/>
    <property type="match status" value="1"/>
</dbReference>
<dbReference type="GO" id="GO:0005524">
    <property type="term" value="F:ATP binding"/>
    <property type="evidence" value="ECO:0007669"/>
    <property type="project" value="UniProtKB-UniRule"/>
</dbReference>
<feature type="transmembrane region" description="Helical" evidence="18">
    <location>
        <begin position="136"/>
        <end position="156"/>
    </location>
</feature>
<dbReference type="KEGG" id="hdh:G5B40_12805"/>
<feature type="region of interest" description="Disordered" evidence="17">
    <location>
        <begin position="230"/>
        <end position="303"/>
    </location>
</feature>
<dbReference type="AlphaFoldDB" id="A0A7L5BWZ6"/>
<evidence type="ECO:0000256" key="3">
    <source>
        <dbReference type="ARBA" id="ARBA00020887"/>
    </source>
</evidence>
<keyword evidence="5" id="KW-0132">Cell division</keyword>
<dbReference type="EMBL" id="CP049056">
    <property type="protein sequence ID" value="QIE56262.1"/>
    <property type="molecule type" value="Genomic_DNA"/>
</dbReference>
<protein>
    <recommendedName>
        <fullName evidence="3">DNA translocase FtsK</fullName>
    </recommendedName>
</protein>
<dbReference type="Gene3D" id="3.30.980.40">
    <property type="match status" value="1"/>
</dbReference>
<keyword evidence="10 18" id="KW-1133">Transmembrane helix</keyword>
<dbReference type="GO" id="GO:0005886">
    <property type="term" value="C:plasma membrane"/>
    <property type="evidence" value="ECO:0007669"/>
    <property type="project" value="UniProtKB-SubCell"/>
</dbReference>
<evidence type="ECO:0000313" key="21">
    <source>
        <dbReference type="Proteomes" id="UP000503336"/>
    </source>
</evidence>
<dbReference type="PANTHER" id="PTHR22683">
    <property type="entry name" value="SPORULATION PROTEIN RELATED"/>
    <property type="match status" value="1"/>
</dbReference>
<dbReference type="InterPro" id="IPR036390">
    <property type="entry name" value="WH_DNA-bd_sf"/>
</dbReference>
<comment type="function">
    <text evidence="14">Essential cell division protein that coordinates cell division and chromosome segregation. The N-terminus is involved in assembly of the cell-division machinery. The C-terminus functions as a DNA motor that moves dsDNA in an ATP-dependent manner towards the dif recombination site, which is located within the replication terminus region. Translocation stops specifically at Xer-dif sites, where FtsK interacts with the Xer recombinase, allowing activation of chromosome unlinking by recombination. FtsK orienting polar sequences (KOPS) guide the direction of DNA translocation. FtsK can remove proteins from DNA as it translocates, but translocation stops specifically at XerCD-dif site, thereby preventing removal of XerC and XerD from dif.</text>
</comment>
<proteinExistence type="inferred from homology"/>
<evidence type="ECO:0000256" key="5">
    <source>
        <dbReference type="ARBA" id="ARBA00022618"/>
    </source>
</evidence>
<name>A0A7L5BWZ6_9RHOB</name>
<comment type="similarity">
    <text evidence="2">Belongs to the FtsK/SpoIIIE/SftA family.</text>
</comment>
<keyword evidence="7 16" id="KW-0547">Nucleotide-binding</keyword>
<evidence type="ECO:0000256" key="17">
    <source>
        <dbReference type="SAM" id="MobiDB-lite"/>
    </source>
</evidence>
<evidence type="ECO:0000256" key="10">
    <source>
        <dbReference type="ARBA" id="ARBA00022989"/>
    </source>
</evidence>
<evidence type="ECO:0000256" key="1">
    <source>
        <dbReference type="ARBA" id="ARBA00004651"/>
    </source>
</evidence>
<dbReference type="InterPro" id="IPR002543">
    <property type="entry name" value="FtsK_dom"/>
</dbReference>
<dbReference type="InterPro" id="IPR003593">
    <property type="entry name" value="AAA+_ATPase"/>
</dbReference>
<dbReference type="InterPro" id="IPR027417">
    <property type="entry name" value="P-loop_NTPase"/>
</dbReference>
<evidence type="ECO:0000256" key="8">
    <source>
        <dbReference type="ARBA" id="ARBA00022829"/>
    </source>
</evidence>
<evidence type="ECO:0000259" key="19">
    <source>
        <dbReference type="PROSITE" id="PS50901"/>
    </source>
</evidence>
<evidence type="ECO:0000256" key="9">
    <source>
        <dbReference type="ARBA" id="ARBA00022840"/>
    </source>
</evidence>
<dbReference type="InterPro" id="IPR025199">
    <property type="entry name" value="FtsK_4TM"/>
</dbReference>